<gene>
    <name evidence="8" type="primary">aroE</name>
    <name evidence="12" type="ORF">SAMN05216362_10455</name>
</gene>
<keyword evidence="4 8" id="KW-0521">NADP</keyword>
<dbReference type="EMBL" id="FOES01000004">
    <property type="protein sequence ID" value="SEP91301.1"/>
    <property type="molecule type" value="Genomic_DNA"/>
</dbReference>
<dbReference type="GO" id="GO:0004764">
    <property type="term" value="F:shikimate 3-dehydrogenase (NADP+) activity"/>
    <property type="evidence" value="ECO:0007669"/>
    <property type="project" value="UniProtKB-UniRule"/>
</dbReference>
<evidence type="ECO:0000256" key="6">
    <source>
        <dbReference type="ARBA" id="ARBA00023141"/>
    </source>
</evidence>
<feature type="binding site" evidence="8">
    <location>
        <position position="61"/>
    </location>
    <ligand>
        <name>shikimate</name>
        <dbReference type="ChEBI" id="CHEBI:36208"/>
    </ligand>
</feature>
<evidence type="ECO:0000256" key="2">
    <source>
        <dbReference type="ARBA" id="ARBA00012962"/>
    </source>
</evidence>
<dbReference type="PANTHER" id="PTHR21089">
    <property type="entry name" value="SHIKIMATE DEHYDROGENASE"/>
    <property type="match status" value="1"/>
</dbReference>
<feature type="domain" description="Quinate/shikimate 5-dehydrogenase/glutamyl-tRNA reductase" evidence="9">
    <location>
        <begin position="117"/>
        <end position="203"/>
    </location>
</feature>
<dbReference type="EC" id="1.1.1.25" evidence="2 8"/>
<keyword evidence="6 8" id="KW-0057">Aromatic amino acid biosynthesis</keyword>
<feature type="binding site" evidence="8">
    <location>
        <position position="218"/>
    </location>
    <ligand>
        <name>NADP(+)</name>
        <dbReference type="ChEBI" id="CHEBI:58349"/>
    </ligand>
</feature>
<keyword evidence="3 8" id="KW-0028">Amino-acid biosynthesis</keyword>
<feature type="binding site" evidence="8">
    <location>
        <begin position="129"/>
        <end position="133"/>
    </location>
    <ligand>
        <name>NADP(+)</name>
        <dbReference type="ChEBI" id="CHEBI:58349"/>
    </ligand>
</feature>
<evidence type="ECO:0000256" key="5">
    <source>
        <dbReference type="ARBA" id="ARBA00023002"/>
    </source>
</evidence>
<feature type="binding site" evidence="8">
    <location>
        <begin position="14"/>
        <end position="16"/>
    </location>
    <ligand>
        <name>shikimate</name>
        <dbReference type="ChEBI" id="CHEBI:36208"/>
    </ligand>
</feature>
<dbReference type="Pfam" id="PF18317">
    <property type="entry name" value="SDH_C"/>
    <property type="match status" value="1"/>
</dbReference>
<feature type="domain" description="Shikimate dehydrogenase substrate binding N-terminal" evidence="10">
    <location>
        <begin position="6"/>
        <end position="88"/>
    </location>
</feature>
<comment type="pathway">
    <text evidence="1 8">Metabolic intermediate biosynthesis; chorismate biosynthesis; chorismate from D-erythrose 4-phosphate and phosphoenolpyruvate: step 4/7.</text>
</comment>
<evidence type="ECO:0000259" key="10">
    <source>
        <dbReference type="Pfam" id="PF08501"/>
    </source>
</evidence>
<evidence type="ECO:0000313" key="13">
    <source>
        <dbReference type="Proteomes" id="UP000199427"/>
    </source>
</evidence>
<dbReference type="GO" id="GO:0050661">
    <property type="term" value="F:NADP binding"/>
    <property type="evidence" value="ECO:0007669"/>
    <property type="project" value="InterPro"/>
</dbReference>
<feature type="binding site" evidence="8">
    <location>
        <position position="86"/>
    </location>
    <ligand>
        <name>shikimate</name>
        <dbReference type="ChEBI" id="CHEBI:36208"/>
    </ligand>
</feature>
<dbReference type="GO" id="GO:0009073">
    <property type="term" value="P:aromatic amino acid family biosynthetic process"/>
    <property type="evidence" value="ECO:0007669"/>
    <property type="project" value="UniProtKB-KW"/>
</dbReference>
<keyword evidence="13" id="KW-1185">Reference proteome</keyword>
<comment type="subunit">
    <text evidence="8">Homodimer.</text>
</comment>
<dbReference type="GO" id="GO:0019632">
    <property type="term" value="P:shikimate metabolic process"/>
    <property type="evidence" value="ECO:0007669"/>
    <property type="project" value="InterPro"/>
</dbReference>
<evidence type="ECO:0000259" key="11">
    <source>
        <dbReference type="Pfam" id="PF18317"/>
    </source>
</evidence>
<dbReference type="NCBIfam" id="TIGR00507">
    <property type="entry name" value="aroE"/>
    <property type="match status" value="1"/>
</dbReference>
<feature type="binding site" evidence="8">
    <location>
        <position position="248"/>
    </location>
    <ligand>
        <name>shikimate</name>
        <dbReference type="ChEBI" id="CHEBI:36208"/>
    </ligand>
</feature>
<keyword evidence="5 8" id="KW-0560">Oxidoreductase</keyword>
<protein>
    <recommendedName>
        <fullName evidence="2 8">Shikimate dehydrogenase (NADP(+))</fullName>
        <shortName evidence="8">SDH</shortName>
        <ecNumber evidence="2 8">1.1.1.25</ecNumber>
    </recommendedName>
</protein>
<dbReference type="Pfam" id="PF08501">
    <property type="entry name" value="Shikimate_dh_N"/>
    <property type="match status" value="1"/>
</dbReference>
<feature type="binding site" evidence="8">
    <location>
        <begin position="153"/>
        <end position="158"/>
    </location>
    <ligand>
        <name>NADP(+)</name>
        <dbReference type="ChEBI" id="CHEBI:58349"/>
    </ligand>
</feature>
<dbReference type="InterPro" id="IPR041121">
    <property type="entry name" value="SDH_C"/>
</dbReference>
<dbReference type="GO" id="GO:0005829">
    <property type="term" value="C:cytosol"/>
    <property type="evidence" value="ECO:0007669"/>
    <property type="project" value="TreeGrafter"/>
</dbReference>
<accession>A0A1H9BRH3</accession>
<reference evidence="12 13" key="1">
    <citation type="submission" date="2016-10" db="EMBL/GenBank/DDBJ databases">
        <authorList>
            <person name="de Groot N.N."/>
        </authorList>
    </citation>
    <scope>NUCLEOTIDE SEQUENCE [LARGE SCALE GENOMIC DNA]</scope>
    <source>
        <strain evidence="12 13">DSM 21633</strain>
    </source>
</reference>
<dbReference type="InterPro" id="IPR046346">
    <property type="entry name" value="Aminoacid_DH-like_N_sf"/>
</dbReference>
<dbReference type="Proteomes" id="UP000199427">
    <property type="component" value="Unassembled WGS sequence"/>
</dbReference>
<comment type="catalytic activity">
    <reaction evidence="7 8">
        <text>shikimate + NADP(+) = 3-dehydroshikimate + NADPH + H(+)</text>
        <dbReference type="Rhea" id="RHEA:17737"/>
        <dbReference type="ChEBI" id="CHEBI:15378"/>
        <dbReference type="ChEBI" id="CHEBI:16630"/>
        <dbReference type="ChEBI" id="CHEBI:36208"/>
        <dbReference type="ChEBI" id="CHEBI:57783"/>
        <dbReference type="ChEBI" id="CHEBI:58349"/>
        <dbReference type="EC" id="1.1.1.25"/>
    </reaction>
</comment>
<dbReference type="InterPro" id="IPR022893">
    <property type="entry name" value="Shikimate_DH_fam"/>
</dbReference>
<dbReference type="GO" id="GO:0008652">
    <property type="term" value="P:amino acid biosynthetic process"/>
    <property type="evidence" value="ECO:0007669"/>
    <property type="project" value="UniProtKB-KW"/>
</dbReference>
<dbReference type="RefSeq" id="WP_175614905.1">
    <property type="nucleotide sequence ID" value="NZ_CAESCL010000012.1"/>
</dbReference>
<dbReference type="HAMAP" id="MF_00222">
    <property type="entry name" value="Shikimate_DH_AroE"/>
    <property type="match status" value="1"/>
</dbReference>
<dbReference type="CDD" id="cd01065">
    <property type="entry name" value="NAD_bind_Shikimate_DH"/>
    <property type="match status" value="1"/>
</dbReference>
<dbReference type="Pfam" id="PF01488">
    <property type="entry name" value="Shikimate_DH"/>
    <property type="match status" value="1"/>
</dbReference>
<dbReference type="STRING" id="571933.SAMN05216362_10455"/>
<evidence type="ECO:0000256" key="3">
    <source>
        <dbReference type="ARBA" id="ARBA00022605"/>
    </source>
</evidence>
<comment type="function">
    <text evidence="8">Involved in the biosynthesis of the chorismate, which leads to the biosynthesis of aromatic amino acids. Catalyzes the reversible NADPH linked reduction of 3-dehydroshikimate (DHSA) to yield shikimate (SA).</text>
</comment>
<dbReference type="SUPFAM" id="SSF53223">
    <property type="entry name" value="Aminoacid dehydrogenase-like, N-terminal domain"/>
    <property type="match status" value="1"/>
</dbReference>
<dbReference type="InterPro" id="IPR006151">
    <property type="entry name" value="Shikm_DH/Glu-tRNA_Rdtase"/>
</dbReference>
<evidence type="ECO:0000256" key="8">
    <source>
        <dbReference type="HAMAP-Rule" id="MF_00222"/>
    </source>
</evidence>
<evidence type="ECO:0000256" key="4">
    <source>
        <dbReference type="ARBA" id="ARBA00022857"/>
    </source>
</evidence>
<dbReference type="InterPro" id="IPR013708">
    <property type="entry name" value="Shikimate_DH-bd_N"/>
</dbReference>
<feature type="binding site" evidence="8">
    <location>
        <position position="241"/>
    </location>
    <ligand>
        <name>NADP(+)</name>
        <dbReference type="ChEBI" id="CHEBI:58349"/>
    </ligand>
</feature>
<dbReference type="AlphaFoldDB" id="A0A1H9BRH3"/>
<feature type="binding site" evidence="8">
    <location>
        <position position="220"/>
    </location>
    <ligand>
        <name>shikimate</name>
        <dbReference type="ChEBI" id="CHEBI:36208"/>
    </ligand>
</feature>
<dbReference type="InterPro" id="IPR036291">
    <property type="entry name" value="NAD(P)-bd_dom_sf"/>
</dbReference>
<feature type="binding site" evidence="8">
    <location>
        <position position="77"/>
    </location>
    <ligand>
        <name>NADP(+)</name>
        <dbReference type="ChEBI" id="CHEBI:58349"/>
    </ligand>
</feature>
<dbReference type="SUPFAM" id="SSF51735">
    <property type="entry name" value="NAD(P)-binding Rossmann-fold domains"/>
    <property type="match status" value="1"/>
</dbReference>
<feature type="binding site" evidence="8">
    <location>
        <position position="101"/>
    </location>
    <ligand>
        <name>shikimate</name>
        <dbReference type="ChEBI" id="CHEBI:36208"/>
    </ligand>
</feature>
<dbReference type="Gene3D" id="3.40.50.10860">
    <property type="entry name" value="Leucine Dehydrogenase, chain A, domain 1"/>
    <property type="match status" value="1"/>
</dbReference>
<dbReference type="InterPro" id="IPR011342">
    <property type="entry name" value="Shikimate_DH"/>
</dbReference>
<evidence type="ECO:0000259" key="9">
    <source>
        <dbReference type="Pfam" id="PF01488"/>
    </source>
</evidence>
<sequence>MYHFGLVGHPVNHSQSPSIHQEFLKFINVEGTYELYDVKEDELEALIRDLKRSGIDGFNVTVPYKEKVIPYLDHLDEQAKKLKSVNTIKRNGNQLIGYNTDGVGFCESLKQASPSFYEQLNKKSVLLLGAGGAAKGIYYSLQTRDPLRLDVANRTQLKAQEITSSYTNSCSLTLQEAERYLNQYDLVIQTTTVGMVPNESEQIISLHNLAKDTIVCDIVYKPMWTRFLVDGQKQGGQLLFGEEMLWHQAAKAFKIWTGYSVEKSIKTNIEGRA</sequence>
<comment type="similarity">
    <text evidence="8">Belongs to the shikimate dehydrogenase family.</text>
</comment>
<dbReference type="UniPathway" id="UPA00053">
    <property type="reaction ID" value="UER00087"/>
</dbReference>
<feature type="active site" description="Proton acceptor" evidence="8">
    <location>
        <position position="65"/>
    </location>
</feature>
<proteinExistence type="inferred from homology"/>
<feature type="domain" description="SDH C-terminal" evidence="11">
    <location>
        <begin position="241"/>
        <end position="258"/>
    </location>
</feature>
<evidence type="ECO:0000313" key="12">
    <source>
        <dbReference type="EMBL" id="SEP91301.1"/>
    </source>
</evidence>
<dbReference type="PANTHER" id="PTHR21089:SF1">
    <property type="entry name" value="BIFUNCTIONAL 3-DEHYDROQUINATE DEHYDRATASE_SHIKIMATE DEHYDROGENASE, CHLOROPLASTIC"/>
    <property type="match status" value="1"/>
</dbReference>
<name>A0A1H9BRH3_9BACI</name>
<evidence type="ECO:0000256" key="7">
    <source>
        <dbReference type="ARBA" id="ARBA00049442"/>
    </source>
</evidence>
<organism evidence="12 13">
    <name type="scientific">Piscibacillus halophilus</name>
    <dbReference type="NCBI Taxonomy" id="571933"/>
    <lineage>
        <taxon>Bacteria</taxon>
        <taxon>Bacillati</taxon>
        <taxon>Bacillota</taxon>
        <taxon>Bacilli</taxon>
        <taxon>Bacillales</taxon>
        <taxon>Bacillaceae</taxon>
        <taxon>Piscibacillus</taxon>
    </lineage>
</organism>
<evidence type="ECO:0000256" key="1">
    <source>
        <dbReference type="ARBA" id="ARBA00004871"/>
    </source>
</evidence>
<dbReference type="Gene3D" id="3.40.50.720">
    <property type="entry name" value="NAD(P)-binding Rossmann-like Domain"/>
    <property type="match status" value="1"/>
</dbReference>
<dbReference type="GO" id="GO:0009423">
    <property type="term" value="P:chorismate biosynthetic process"/>
    <property type="evidence" value="ECO:0007669"/>
    <property type="project" value="UniProtKB-UniRule"/>
</dbReference>